<proteinExistence type="predicted"/>
<organism evidence="2 3">
    <name type="scientific">Virgibacillus tibetensis</name>
    <dbReference type="NCBI Taxonomy" id="3042313"/>
    <lineage>
        <taxon>Bacteria</taxon>
        <taxon>Bacillati</taxon>
        <taxon>Bacillota</taxon>
        <taxon>Bacilli</taxon>
        <taxon>Bacillales</taxon>
        <taxon>Bacillaceae</taxon>
        <taxon>Virgibacillus</taxon>
    </lineage>
</organism>
<protein>
    <recommendedName>
        <fullName evidence="1">YknX-like alpha-helical hairpin domain-containing protein</fullName>
    </recommendedName>
</protein>
<accession>A0ABU6KDB3</accession>
<dbReference type="Proteomes" id="UP001335737">
    <property type="component" value="Unassembled WGS sequence"/>
</dbReference>
<name>A0ABU6KDB3_9BACI</name>
<reference evidence="2 3" key="1">
    <citation type="journal article" date="2024" name="Int. J. Syst. Evol. Microbiol.">
        <title>Virgibacillus tibetensis sp. nov., isolated from salt lake on the Tibetan Plateau of China.</title>
        <authorList>
            <person name="Phurbu D."/>
            <person name="Liu Z.-X."/>
            <person name="Wang R."/>
            <person name="Zheng Y.-Y."/>
            <person name="Liu H.-C."/>
            <person name="Zhou Y.-G."/>
            <person name="Yu Y.-J."/>
            <person name="Li A.-H."/>
        </authorList>
    </citation>
    <scope>NUCLEOTIDE SEQUENCE [LARGE SCALE GENOMIC DNA]</scope>
    <source>
        <strain evidence="2 3">C22-A2</strain>
    </source>
</reference>
<dbReference type="EMBL" id="JARZFX010000002">
    <property type="protein sequence ID" value="MEC5423321.1"/>
    <property type="molecule type" value="Genomic_DNA"/>
</dbReference>
<keyword evidence="3" id="KW-1185">Reference proteome</keyword>
<comment type="caution">
    <text evidence="2">The sequence shown here is derived from an EMBL/GenBank/DDBJ whole genome shotgun (WGS) entry which is preliminary data.</text>
</comment>
<dbReference type="Pfam" id="PF25982">
    <property type="entry name" value="HH_YknX"/>
    <property type="match status" value="1"/>
</dbReference>
<sequence length="49" mass="5853">MDIQRRNDVIHEKEKELAITIGSKEATKAIEEEHEQNMFKQRLTEIELE</sequence>
<feature type="domain" description="YknX-like alpha-helical hairpin" evidence="1">
    <location>
        <begin position="3"/>
        <end position="49"/>
    </location>
</feature>
<evidence type="ECO:0000259" key="1">
    <source>
        <dbReference type="Pfam" id="PF25982"/>
    </source>
</evidence>
<gene>
    <name evidence="2" type="ORF">QGM71_07390</name>
</gene>
<dbReference type="RefSeq" id="WP_327606876.1">
    <property type="nucleotide sequence ID" value="NZ_JARZFX010000002.1"/>
</dbReference>
<dbReference type="InterPro" id="IPR058638">
    <property type="entry name" value="HH_YknX-like"/>
</dbReference>
<evidence type="ECO:0000313" key="3">
    <source>
        <dbReference type="Proteomes" id="UP001335737"/>
    </source>
</evidence>
<evidence type="ECO:0000313" key="2">
    <source>
        <dbReference type="EMBL" id="MEC5423321.1"/>
    </source>
</evidence>